<dbReference type="Proteomes" id="UP000053558">
    <property type="component" value="Unassembled WGS sequence"/>
</dbReference>
<dbReference type="GeneID" id="19204645"/>
<name>A0A5M3MZS1_CONPW</name>
<dbReference type="RefSeq" id="XP_007764381.1">
    <property type="nucleotide sequence ID" value="XM_007766191.1"/>
</dbReference>
<accession>A0A5M3MZS1</accession>
<dbReference type="OrthoDB" id="6500128at2759"/>
<comment type="caution">
    <text evidence="2">The sequence shown here is derived from an EMBL/GenBank/DDBJ whole genome shotgun (WGS) entry which is preliminary data.</text>
</comment>
<sequence length="130" mass="15813">MFRILLLTISRRCQIRVILRLRRPACSHRWREWKWQVYAPAPPVRLRAPVSCTIEIGGCYRYIEEYDAKDLRRTMEHLSQVHRLFPLSAAENIGVGADQRCRPRSWGPMESLRSSRRDMRRRWRPQRRRR</sequence>
<evidence type="ECO:0000313" key="2">
    <source>
        <dbReference type="EMBL" id="EIW84642.1"/>
    </source>
</evidence>
<protein>
    <submittedName>
        <fullName evidence="2">Uncharacterized protein</fullName>
    </submittedName>
</protein>
<proteinExistence type="predicted"/>
<gene>
    <name evidence="2" type="ORF">CONPUDRAFT_162020</name>
</gene>
<keyword evidence="3" id="KW-1185">Reference proteome</keyword>
<feature type="compositionally biased region" description="Basic residues" evidence="1">
    <location>
        <begin position="118"/>
        <end position="130"/>
    </location>
</feature>
<evidence type="ECO:0000256" key="1">
    <source>
        <dbReference type="SAM" id="MobiDB-lite"/>
    </source>
</evidence>
<organism evidence="2 3">
    <name type="scientific">Coniophora puteana (strain RWD-64-598)</name>
    <name type="common">Brown rot fungus</name>
    <dbReference type="NCBI Taxonomy" id="741705"/>
    <lineage>
        <taxon>Eukaryota</taxon>
        <taxon>Fungi</taxon>
        <taxon>Dikarya</taxon>
        <taxon>Basidiomycota</taxon>
        <taxon>Agaricomycotina</taxon>
        <taxon>Agaricomycetes</taxon>
        <taxon>Agaricomycetidae</taxon>
        <taxon>Boletales</taxon>
        <taxon>Coniophorineae</taxon>
        <taxon>Coniophoraceae</taxon>
        <taxon>Coniophora</taxon>
    </lineage>
</organism>
<dbReference type="EMBL" id="JH711574">
    <property type="protein sequence ID" value="EIW84642.1"/>
    <property type="molecule type" value="Genomic_DNA"/>
</dbReference>
<dbReference type="KEGG" id="cput:CONPUDRAFT_162020"/>
<feature type="region of interest" description="Disordered" evidence="1">
    <location>
        <begin position="99"/>
        <end position="130"/>
    </location>
</feature>
<dbReference type="AlphaFoldDB" id="A0A5M3MZS1"/>
<reference evidence="3" key="1">
    <citation type="journal article" date="2012" name="Science">
        <title>The Paleozoic origin of enzymatic lignin decomposition reconstructed from 31 fungal genomes.</title>
        <authorList>
            <person name="Floudas D."/>
            <person name="Binder M."/>
            <person name="Riley R."/>
            <person name="Barry K."/>
            <person name="Blanchette R.A."/>
            <person name="Henrissat B."/>
            <person name="Martinez A.T."/>
            <person name="Otillar R."/>
            <person name="Spatafora J.W."/>
            <person name="Yadav J.S."/>
            <person name="Aerts A."/>
            <person name="Benoit I."/>
            <person name="Boyd A."/>
            <person name="Carlson A."/>
            <person name="Copeland A."/>
            <person name="Coutinho P.M."/>
            <person name="de Vries R.P."/>
            <person name="Ferreira P."/>
            <person name="Findley K."/>
            <person name="Foster B."/>
            <person name="Gaskell J."/>
            <person name="Glotzer D."/>
            <person name="Gorecki P."/>
            <person name="Heitman J."/>
            <person name="Hesse C."/>
            <person name="Hori C."/>
            <person name="Igarashi K."/>
            <person name="Jurgens J.A."/>
            <person name="Kallen N."/>
            <person name="Kersten P."/>
            <person name="Kohler A."/>
            <person name="Kuees U."/>
            <person name="Kumar T.K.A."/>
            <person name="Kuo A."/>
            <person name="LaButti K."/>
            <person name="Larrondo L.F."/>
            <person name="Lindquist E."/>
            <person name="Ling A."/>
            <person name="Lombard V."/>
            <person name="Lucas S."/>
            <person name="Lundell T."/>
            <person name="Martin R."/>
            <person name="McLaughlin D.J."/>
            <person name="Morgenstern I."/>
            <person name="Morin E."/>
            <person name="Murat C."/>
            <person name="Nagy L.G."/>
            <person name="Nolan M."/>
            <person name="Ohm R.A."/>
            <person name="Patyshakuliyeva A."/>
            <person name="Rokas A."/>
            <person name="Ruiz-Duenas F.J."/>
            <person name="Sabat G."/>
            <person name="Salamov A."/>
            <person name="Samejima M."/>
            <person name="Schmutz J."/>
            <person name="Slot J.C."/>
            <person name="St John F."/>
            <person name="Stenlid J."/>
            <person name="Sun H."/>
            <person name="Sun S."/>
            <person name="Syed K."/>
            <person name="Tsang A."/>
            <person name="Wiebenga A."/>
            <person name="Young D."/>
            <person name="Pisabarro A."/>
            <person name="Eastwood D.C."/>
            <person name="Martin F."/>
            <person name="Cullen D."/>
            <person name="Grigoriev I.V."/>
            <person name="Hibbett D.S."/>
        </authorList>
    </citation>
    <scope>NUCLEOTIDE SEQUENCE [LARGE SCALE GENOMIC DNA]</scope>
    <source>
        <strain evidence="3">RWD-64-598 SS2</strain>
    </source>
</reference>
<evidence type="ECO:0000313" key="3">
    <source>
        <dbReference type="Proteomes" id="UP000053558"/>
    </source>
</evidence>